<protein>
    <submittedName>
        <fullName evidence="2">Uncharacterized protein</fullName>
    </submittedName>
</protein>
<proteinExistence type="predicted"/>
<evidence type="ECO:0000313" key="2">
    <source>
        <dbReference type="EMBL" id="KYF57937.1"/>
    </source>
</evidence>
<dbReference type="Proteomes" id="UP000075604">
    <property type="component" value="Unassembled WGS sequence"/>
</dbReference>
<feature type="region of interest" description="Disordered" evidence="1">
    <location>
        <begin position="76"/>
        <end position="126"/>
    </location>
</feature>
<feature type="compositionally biased region" description="Basic residues" evidence="1">
    <location>
        <begin position="116"/>
        <end position="126"/>
    </location>
</feature>
<organism evidence="2 3">
    <name type="scientific">Sorangium cellulosum</name>
    <name type="common">Polyangium cellulosum</name>
    <dbReference type="NCBI Taxonomy" id="56"/>
    <lineage>
        <taxon>Bacteria</taxon>
        <taxon>Pseudomonadati</taxon>
        <taxon>Myxococcota</taxon>
        <taxon>Polyangia</taxon>
        <taxon>Polyangiales</taxon>
        <taxon>Polyangiaceae</taxon>
        <taxon>Sorangium</taxon>
    </lineage>
</organism>
<comment type="caution">
    <text evidence="2">The sequence shown here is derived from an EMBL/GenBank/DDBJ whole genome shotgun (WGS) entry which is preliminary data.</text>
</comment>
<accession>A0A150PQB5</accession>
<sequence>MGFVTVQWAIEDKTDASQCKAYGASAVELMLIDAKNNQVTRQVVPCERFDTSVQVTAADYVGADYVGTITLVDENGRPVSEPLPVGPFEVSATEQATRRVSFPAAEGQRDNQGQRGTHRQRDRQHR</sequence>
<gene>
    <name evidence="2" type="ORF">BE04_11440</name>
</gene>
<dbReference type="EMBL" id="JELX01001728">
    <property type="protein sequence ID" value="KYF57937.1"/>
    <property type="molecule type" value="Genomic_DNA"/>
</dbReference>
<reference evidence="2 3" key="1">
    <citation type="submission" date="2014-02" db="EMBL/GenBank/DDBJ databases">
        <title>The small core and large imbalanced accessory genome model reveals a collaborative survival strategy of Sorangium cellulosum strains in nature.</title>
        <authorList>
            <person name="Han K."/>
            <person name="Peng R."/>
            <person name="Blom J."/>
            <person name="Li Y.-Z."/>
        </authorList>
    </citation>
    <scope>NUCLEOTIDE SEQUENCE [LARGE SCALE GENOMIC DNA]</scope>
    <source>
        <strain evidence="2 3">So0157-18</strain>
    </source>
</reference>
<name>A0A150PQB5_SORCE</name>
<evidence type="ECO:0000256" key="1">
    <source>
        <dbReference type="SAM" id="MobiDB-lite"/>
    </source>
</evidence>
<feature type="non-terminal residue" evidence="2">
    <location>
        <position position="126"/>
    </location>
</feature>
<dbReference type="AlphaFoldDB" id="A0A150PQB5"/>
<evidence type="ECO:0000313" key="3">
    <source>
        <dbReference type="Proteomes" id="UP000075604"/>
    </source>
</evidence>